<reference evidence="2" key="1">
    <citation type="submission" date="2019-01" db="EMBL/GenBank/DDBJ databases">
        <title>Draft genome sequences of three monokaryotic isolates of the white-rot basidiomycete fungus Dichomitus squalens.</title>
        <authorList>
            <consortium name="DOE Joint Genome Institute"/>
            <person name="Lopez S.C."/>
            <person name="Andreopoulos B."/>
            <person name="Pangilinan J."/>
            <person name="Lipzen A."/>
            <person name="Riley R."/>
            <person name="Ahrendt S."/>
            <person name="Ng V."/>
            <person name="Barry K."/>
            <person name="Daum C."/>
            <person name="Grigoriev I.V."/>
            <person name="Hilden K.S."/>
            <person name="Makela M.R."/>
            <person name="de Vries R.P."/>
        </authorList>
    </citation>
    <scope>NUCLEOTIDE SEQUENCE [LARGE SCALE GENOMIC DNA]</scope>
    <source>
        <strain evidence="2">OM18370.1</strain>
    </source>
</reference>
<gene>
    <name evidence="2" type="ORF">BD311DRAFT_402245</name>
</gene>
<organism evidence="2">
    <name type="scientific">Dichomitus squalens</name>
    <dbReference type="NCBI Taxonomy" id="114155"/>
    <lineage>
        <taxon>Eukaryota</taxon>
        <taxon>Fungi</taxon>
        <taxon>Dikarya</taxon>
        <taxon>Basidiomycota</taxon>
        <taxon>Agaricomycotina</taxon>
        <taxon>Agaricomycetes</taxon>
        <taxon>Polyporales</taxon>
        <taxon>Polyporaceae</taxon>
        <taxon>Dichomitus</taxon>
    </lineage>
</organism>
<dbReference type="EMBL" id="ML143435">
    <property type="protein sequence ID" value="TBU27188.1"/>
    <property type="molecule type" value="Genomic_DNA"/>
</dbReference>
<proteinExistence type="predicted"/>
<dbReference type="AlphaFoldDB" id="A0A4Q9MKA5"/>
<accession>A0A4Q9MKA5</accession>
<evidence type="ECO:0000256" key="1">
    <source>
        <dbReference type="SAM" id="MobiDB-lite"/>
    </source>
</evidence>
<sequence>MGRGGENYDNKRLPAQYIDRRRKGDPPAGETEARDIAQNNCLQPLPPECSGQQEIGTARRSSIVRKSLRDAECVTACHAARALRRREQQQLARICFKLCRRSRGRPKRREGEGSGSLGSPAHKASCQTRRSSVVCTGREREIQMFVLPSTPQRSRVLLEQDP</sequence>
<dbReference type="Proteomes" id="UP000292957">
    <property type="component" value="Unassembled WGS sequence"/>
</dbReference>
<name>A0A4Q9MKA5_9APHY</name>
<feature type="region of interest" description="Disordered" evidence="1">
    <location>
        <begin position="105"/>
        <end position="132"/>
    </location>
</feature>
<feature type="region of interest" description="Disordered" evidence="1">
    <location>
        <begin position="1"/>
        <end position="33"/>
    </location>
</feature>
<protein>
    <submittedName>
        <fullName evidence="2">Uncharacterized protein</fullName>
    </submittedName>
</protein>
<evidence type="ECO:0000313" key="2">
    <source>
        <dbReference type="EMBL" id="TBU27188.1"/>
    </source>
</evidence>